<proteinExistence type="predicted"/>
<gene>
    <name evidence="2" type="ORF">AX13_14640</name>
</gene>
<organism evidence="2 3">
    <name type="scientific">Comamonas aquatica DA1877</name>
    <dbReference type="NCBI Taxonomy" id="1457173"/>
    <lineage>
        <taxon>Bacteria</taxon>
        <taxon>Pseudomonadati</taxon>
        <taxon>Pseudomonadota</taxon>
        <taxon>Betaproteobacteria</taxon>
        <taxon>Burkholderiales</taxon>
        <taxon>Comamonadaceae</taxon>
        <taxon>Comamonas</taxon>
    </lineage>
</organism>
<reference evidence="2 3" key="1">
    <citation type="submission" date="2014-01" db="EMBL/GenBank/DDBJ databases">
        <title>Interspecies Systems Biology Uncovers Metabolites Affecting C. elegans Gene Expression and Life History Traits.</title>
        <authorList>
            <person name="Watson E."/>
            <person name="Macneil L.T."/>
            <person name="Ritter A.D."/>
            <person name="Yilmaz L.S."/>
            <person name="Rosebrock A.P."/>
            <person name="Caudy A.A."/>
            <person name="Walhout A.J."/>
        </authorList>
    </citation>
    <scope>NUCLEOTIDE SEQUENCE [LARGE SCALE GENOMIC DNA]</scope>
    <source>
        <strain evidence="2 3">DA1877</strain>
    </source>
</reference>
<evidence type="ECO:0000256" key="1">
    <source>
        <dbReference type="SAM" id="Coils"/>
    </source>
</evidence>
<dbReference type="AlphaFoldDB" id="A0A014MS63"/>
<protein>
    <submittedName>
        <fullName evidence="2">Uncharacterized protein</fullName>
    </submittedName>
</protein>
<name>A0A014MS63_9BURK</name>
<dbReference type="Proteomes" id="UP000020766">
    <property type="component" value="Unassembled WGS sequence"/>
</dbReference>
<keyword evidence="3" id="KW-1185">Reference proteome</keyword>
<feature type="coiled-coil region" evidence="1">
    <location>
        <begin position="12"/>
        <end position="39"/>
    </location>
</feature>
<dbReference type="EMBL" id="JBOK01000005">
    <property type="protein sequence ID" value="EXU80944.1"/>
    <property type="molecule type" value="Genomic_DNA"/>
</dbReference>
<comment type="caution">
    <text evidence="2">The sequence shown here is derived from an EMBL/GenBank/DDBJ whole genome shotgun (WGS) entry which is preliminary data.</text>
</comment>
<keyword evidence="1" id="KW-0175">Coiled coil</keyword>
<accession>A0A014MS63</accession>
<evidence type="ECO:0000313" key="3">
    <source>
        <dbReference type="Proteomes" id="UP000020766"/>
    </source>
</evidence>
<evidence type="ECO:0000313" key="2">
    <source>
        <dbReference type="EMBL" id="EXU80944.1"/>
    </source>
</evidence>
<dbReference type="RefSeq" id="WP_043381059.1">
    <property type="nucleotide sequence ID" value="NZ_JBOK01000005.1"/>
</dbReference>
<sequence length="130" mass="14974">MFDWLRQLLLSAKARRELLEVLEHQAQAAKEQLNESLLLAHTATHPETKVTRLEFAKSKFAELQTIAAEHPRIRLTNEQEVDAAIKLLEEEFAQAGYYAMAEARRRQSVSAHVNLSQEAEKLLAINRERR</sequence>